<dbReference type="CDD" id="cd00342">
    <property type="entry name" value="gram_neg_porins"/>
    <property type="match status" value="1"/>
</dbReference>
<dbReference type="PANTHER" id="PTHR34501:SF2">
    <property type="entry name" value="OUTER MEMBRANE PORIN F-RELATED"/>
    <property type="match status" value="1"/>
</dbReference>
<feature type="domain" description="Porin" evidence="11">
    <location>
        <begin position="13"/>
        <end position="353"/>
    </location>
</feature>
<accession>A0ABR9BK40</accession>
<proteinExistence type="predicted"/>
<dbReference type="InterPro" id="IPR033900">
    <property type="entry name" value="Gram_neg_porin_domain"/>
</dbReference>
<organism evidence="12 13">
    <name type="scientific">Photobacterium arenosum</name>
    <dbReference type="NCBI Taxonomy" id="2774143"/>
    <lineage>
        <taxon>Bacteria</taxon>
        <taxon>Pseudomonadati</taxon>
        <taxon>Pseudomonadota</taxon>
        <taxon>Gammaproteobacteria</taxon>
        <taxon>Vibrionales</taxon>
        <taxon>Vibrionaceae</taxon>
        <taxon>Photobacterium</taxon>
    </lineage>
</organism>
<evidence type="ECO:0000256" key="8">
    <source>
        <dbReference type="ARBA" id="ARBA00023136"/>
    </source>
</evidence>
<dbReference type="Pfam" id="PF13609">
    <property type="entry name" value="Porin_4"/>
    <property type="match status" value="1"/>
</dbReference>
<dbReference type="EMBL" id="JACYTP010000002">
    <property type="protein sequence ID" value="MBD8511821.1"/>
    <property type="molecule type" value="Genomic_DNA"/>
</dbReference>
<evidence type="ECO:0000256" key="4">
    <source>
        <dbReference type="ARBA" id="ARBA00022692"/>
    </source>
</evidence>
<name>A0ABR9BK40_9GAMM</name>
<keyword evidence="9" id="KW-0998">Cell outer membrane</keyword>
<dbReference type="PRINTS" id="PR00184">
    <property type="entry name" value="NEISSPPORIN"/>
</dbReference>
<feature type="chain" id="PRO_5045637549" evidence="10">
    <location>
        <begin position="27"/>
        <end position="376"/>
    </location>
</feature>
<evidence type="ECO:0000256" key="2">
    <source>
        <dbReference type="ARBA" id="ARBA00022448"/>
    </source>
</evidence>
<feature type="signal peptide" evidence="10">
    <location>
        <begin position="1"/>
        <end position="26"/>
    </location>
</feature>
<protein>
    <submittedName>
        <fullName evidence="12">Porin</fullName>
    </submittedName>
</protein>
<keyword evidence="3" id="KW-1134">Transmembrane beta strand</keyword>
<dbReference type="InterPro" id="IPR023614">
    <property type="entry name" value="Porin_dom_sf"/>
</dbReference>
<keyword evidence="4" id="KW-0812">Transmembrane</keyword>
<keyword evidence="6" id="KW-0406">Ion transport</keyword>
<keyword evidence="13" id="KW-1185">Reference proteome</keyword>
<dbReference type="PANTHER" id="PTHR34501">
    <property type="entry name" value="PROTEIN YDDL-RELATED"/>
    <property type="match status" value="1"/>
</dbReference>
<evidence type="ECO:0000259" key="11">
    <source>
        <dbReference type="Pfam" id="PF13609"/>
    </source>
</evidence>
<keyword evidence="2" id="KW-0813">Transport</keyword>
<gene>
    <name evidence="12" type="ORF">IFO68_03865</name>
</gene>
<evidence type="ECO:0000256" key="3">
    <source>
        <dbReference type="ARBA" id="ARBA00022452"/>
    </source>
</evidence>
<sequence>MENVFKRSVLGIAVAAAATMAASAQAAPATDSVDLYGQIAVSVWQFGEDKIGGGDAPLKVENESRFGLRGSKDLARGPNLIWQLEGGDVGDNGGNSGLGVRDTFVGVSFDDGGKVRLGRMLTPLYEMIDWPYSGQRAGAIFDWGGDVVGGARYDRQSNMVRYDSGNYSGFTFNVAAGRGDEGNKDSNFYGVGAHYSTGMFTLHAGYEAGFDRKVSASSVFYDAYLAQQPGNKPTYSDVEGDTLSDTNAYLLGFELNLGDFGLYGAFKNEKADYADTTLTVDGTDISVTDLDIDQNSYSVGAVYNGVANWQFKANYAANLEADAKGNSVSGTEDYIVSAQALYFLDDSALTYVRPYMISKDDSDAEFGWGWGVEYYF</sequence>
<evidence type="ECO:0000256" key="6">
    <source>
        <dbReference type="ARBA" id="ARBA00023065"/>
    </source>
</evidence>
<comment type="caution">
    <text evidence="12">The sequence shown here is derived from an EMBL/GenBank/DDBJ whole genome shotgun (WGS) entry which is preliminary data.</text>
</comment>
<dbReference type="InterPro" id="IPR002299">
    <property type="entry name" value="Porin_Neis"/>
</dbReference>
<dbReference type="RefSeq" id="WP_192014674.1">
    <property type="nucleotide sequence ID" value="NZ_JACYTP010000002.1"/>
</dbReference>
<evidence type="ECO:0000256" key="5">
    <source>
        <dbReference type="ARBA" id="ARBA00022729"/>
    </source>
</evidence>
<reference evidence="12 13" key="1">
    <citation type="submission" date="2020-09" db="EMBL/GenBank/DDBJ databases">
        <title>Photobacterium sp. CAU 1568 isolated from sand of Sido Beach.</title>
        <authorList>
            <person name="Kim W."/>
        </authorList>
    </citation>
    <scope>NUCLEOTIDE SEQUENCE [LARGE SCALE GENOMIC DNA]</scope>
    <source>
        <strain evidence="12 13">CAU 1568</strain>
    </source>
</reference>
<dbReference type="Gene3D" id="2.40.160.10">
    <property type="entry name" value="Porin"/>
    <property type="match status" value="1"/>
</dbReference>
<evidence type="ECO:0000313" key="13">
    <source>
        <dbReference type="Proteomes" id="UP000649768"/>
    </source>
</evidence>
<evidence type="ECO:0000256" key="9">
    <source>
        <dbReference type="ARBA" id="ARBA00023237"/>
    </source>
</evidence>
<comment type="subcellular location">
    <subcellularLocation>
        <location evidence="1">Cell outer membrane</location>
        <topology evidence="1">Multi-pass membrane protein</topology>
    </subcellularLocation>
</comment>
<keyword evidence="8" id="KW-0472">Membrane</keyword>
<evidence type="ECO:0000313" key="12">
    <source>
        <dbReference type="EMBL" id="MBD8511821.1"/>
    </source>
</evidence>
<dbReference type="Proteomes" id="UP000649768">
    <property type="component" value="Unassembled WGS sequence"/>
</dbReference>
<keyword evidence="5 10" id="KW-0732">Signal</keyword>
<evidence type="ECO:0000256" key="10">
    <source>
        <dbReference type="SAM" id="SignalP"/>
    </source>
</evidence>
<dbReference type="InterPro" id="IPR050298">
    <property type="entry name" value="Gram-neg_bact_OMP"/>
</dbReference>
<evidence type="ECO:0000256" key="1">
    <source>
        <dbReference type="ARBA" id="ARBA00004571"/>
    </source>
</evidence>
<evidence type="ECO:0000256" key="7">
    <source>
        <dbReference type="ARBA" id="ARBA00023114"/>
    </source>
</evidence>
<keyword evidence="7" id="KW-0626">Porin</keyword>
<dbReference type="SUPFAM" id="SSF56935">
    <property type="entry name" value="Porins"/>
    <property type="match status" value="1"/>
</dbReference>